<evidence type="ECO:0000313" key="2">
    <source>
        <dbReference type="EMBL" id="GBE61313.1"/>
    </source>
</evidence>
<evidence type="ECO:0000313" key="3">
    <source>
        <dbReference type="Proteomes" id="UP000236319"/>
    </source>
</evidence>
<dbReference type="GO" id="GO:0016787">
    <property type="term" value="F:hydrolase activity"/>
    <property type="evidence" value="ECO:0007669"/>
    <property type="project" value="UniProtKB-KW"/>
</dbReference>
<protein>
    <submittedName>
        <fullName evidence="2">Glycoside hydrolase family 2, putative</fullName>
    </submittedName>
</protein>
<gene>
    <name evidence="2" type="ORF">BOVATA_028060</name>
</gene>
<feature type="compositionally biased region" description="Basic and acidic residues" evidence="1">
    <location>
        <begin position="274"/>
        <end position="285"/>
    </location>
</feature>
<keyword evidence="2" id="KW-0378">Hydrolase</keyword>
<dbReference type="OrthoDB" id="364960at2759"/>
<feature type="region of interest" description="Disordered" evidence="1">
    <location>
        <begin position="487"/>
        <end position="513"/>
    </location>
</feature>
<feature type="region of interest" description="Disordered" evidence="1">
    <location>
        <begin position="273"/>
        <end position="293"/>
    </location>
</feature>
<name>A0A2H6KE94_9APIC</name>
<keyword evidence="3" id="KW-1185">Reference proteome</keyword>
<comment type="caution">
    <text evidence="2">The sequence shown here is derived from an EMBL/GenBank/DDBJ whole genome shotgun (WGS) entry which is preliminary data.</text>
</comment>
<dbReference type="AlphaFoldDB" id="A0A2H6KE94"/>
<proteinExistence type="predicted"/>
<dbReference type="VEuPathDB" id="PiroplasmaDB:BOVATA_028060"/>
<organism evidence="2 3">
    <name type="scientific">Babesia ovata</name>
    <dbReference type="NCBI Taxonomy" id="189622"/>
    <lineage>
        <taxon>Eukaryota</taxon>
        <taxon>Sar</taxon>
        <taxon>Alveolata</taxon>
        <taxon>Apicomplexa</taxon>
        <taxon>Aconoidasida</taxon>
        <taxon>Piroplasmida</taxon>
        <taxon>Babesiidae</taxon>
        <taxon>Babesia</taxon>
    </lineage>
</organism>
<accession>A0A2H6KE94</accession>
<dbReference type="GeneID" id="39875083"/>
<sequence length="815" mass="90324">MPMKQQSASGTSPTERDSRPPPAQRRIIEGTYECWSNEVSPSRSDSVYRENKAKYRNVQVGPVISADEVDALLCRKPNAVKNFINSLNEQMRQRLSPAVAADINTPLESCDYEPEFGRELQQCNVSVKNRITIFDRKTQQADGGARLKTAALRSEGFVNHEASPGERSMATYATEVGTLVAEAAPKCSMFVSSTPYDSSSWFGLSSGFSQYAGEELGPPSRFGANLDLDRIAQLSQVGFNFGPPPPSTERSLTDVVRRVGAPCNQFGPSLQRCMSDHSHEPERDPFGSARLGRKAINKGPNAARYRFPGEGSPEPRGFGLVDTDDTLSFHESRNAWAPSLGQRRTFADAPVERVELPLELVRRGYDTDSDCSGPYADSADLESRNSSRDVAPYFTIRASGREIRIHTTNVIKAGWTWMHSARARKWFPKYLVLFYDEPQRARSYQLHATINGAATGGDRGAASPSSFWDIYKIYSHLGQTTRVTADSADRCKDLDPSPRLPPYKGVQPESLSISGSYSRPRNVWDADCKEALSVLSRSTYHSYLESLDAVGKSLSSNQRRSIVIIPDNATVYLTILSGETDDVAGALRRGDFREFMEVDVGLVPYTKQHAPNHWLTGFLTRTMGRDPLNLIHIPLVDGYECCFMPLCAAHFSGVSLTYEMECARLNRVGREYEHWLFSLWEFVVRRGGKAVDSSTDSGQSIMPVTVATALGRLLRSATEFLSNIWQRARGTNKVSAGCDEASYTHELHASSDLPEEQESLKSVLSGGGYTRRDVGSPSHKRALTRGFAQWISSRGFDDLSVSMNIYSLTSRFGEL</sequence>
<dbReference type="EMBL" id="BDSA01000003">
    <property type="protein sequence ID" value="GBE61313.1"/>
    <property type="molecule type" value="Genomic_DNA"/>
</dbReference>
<feature type="compositionally biased region" description="Polar residues" evidence="1">
    <location>
        <begin position="1"/>
        <end position="13"/>
    </location>
</feature>
<dbReference type="Proteomes" id="UP000236319">
    <property type="component" value="Unassembled WGS sequence"/>
</dbReference>
<dbReference type="RefSeq" id="XP_028867556.1">
    <property type="nucleotide sequence ID" value="XM_029011723.1"/>
</dbReference>
<evidence type="ECO:0000256" key="1">
    <source>
        <dbReference type="SAM" id="MobiDB-lite"/>
    </source>
</evidence>
<feature type="region of interest" description="Disordered" evidence="1">
    <location>
        <begin position="1"/>
        <end position="26"/>
    </location>
</feature>
<feature type="compositionally biased region" description="Basic and acidic residues" evidence="1">
    <location>
        <begin position="487"/>
        <end position="496"/>
    </location>
</feature>
<reference evidence="2 3" key="1">
    <citation type="journal article" date="2017" name="BMC Genomics">
        <title>Whole-genome assembly of Babesia ovata and comparative genomics between closely related pathogens.</title>
        <authorList>
            <person name="Yamagishi J."/>
            <person name="Asada M."/>
            <person name="Hakimi H."/>
            <person name="Tanaka T.Q."/>
            <person name="Sugimoto C."/>
            <person name="Kawazu S."/>
        </authorList>
    </citation>
    <scope>NUCLEOTIDE SEQUENCE [LARGE SCALE GENOMIC DNA]</scope>
    <source>
        <strain evidence="2 3">Miyake</strain>
    </source>
</reference>